<dbReference type="PROSITE" id="PS50089">
    <property type="entry name" value="ZF_RING_2"/>
    <property type="match status" value="1"/>
</dbReference>
<dbReference type="GO" id="GO:0008270">
    <property type="term" value="F:zinc ion binding"/>
    <property type="evidence" value="ECO:0007669"/>
    <property type="project" value="UniProtKB-KW"/>
</dbReference>
<dbReference type="GO" id="GO:0004842">
    <property type="term" value="F:ubiquitin-protein transferase activity"/>
    <property type="evidence" value="ECO:0007669"/>
    <property type="project" value="InterPro"/>
</dbReference>
<dbReference type="PANTHER" id="PTHR16047">
    <property type="entry name" value="RFWD3 PROTEIN"/>
    <property type="match status" value="1"/>
</dbReference>
<dbReference type="Pfam" id="PF13639">
    <property type="entry name" value="zf-RING_2"/>
    <property type="match status" value="1"/>
</dbReference>
<sequence>MYMELEEAKIDKEDFEQVEELKPPCVSSWIHPKSGETMHGIELVARKDDAQVDFDDYSNLSIALHSKSNPNGQTKIPKRTDKPDVCSICYRVWTSQGNHRICCLPCGHVYGMSCIKRWFQTTSCGTCPQCNQQYEFEDVSPIYATRICNLAADQKCPQCNQQYEFEDVSPIYATRICNLAADQKAPIRRFSFSRLGYIAFNKYEFSRRNYAWDKRRDALKRHADVVRRHSDAMKRRSELLDRMASVLKRAKALEDRDDAFRRANSLRLRADALGRRADEYLRTAETFRLRAKALLGRARAFVLQINAFKPRLKFFYDNNLEFYRSA</sequence>
<proteinExistence type="predicted"/>
<evidence type="ECO:0000256" key="1">
    <source>
        <dbReference type="PROSITE-ProRule" id="PRU00175"/>
    </source>
</evidence>
<dbReference type="OrthoDB" id="5600418at2759"/>
<accession>A0A2U1NV67</accession>
<dbReference type="Proteomes" id="UP000245207">
    <property type="component" value="Unassembled WGS sequence"/>
</dbReference>
<name>A0A2U1NV67_ARTAN</name>
<comment type="caution">
    <text evidence="3">The sequence shown here is derived from an EMBL/GenBank/DDBJ whole genome shotgun (WGS) entry which is preliminary data.</text>
</comment>
<keyword evidence="1" id="KW-0863">Zinc-finger</keyword>
<evidence type="ECO:0000259" key="2">
    <source>
        <dbReference type="PROSITE" id="PS50089"/>
    </source>
</evidence>
<dbReference type="InterPro" id="IPR037381">
    <property type="entry name" value="RFWD3"/>
</dbReference>
<dbReference type="EMBL" id="PKPP01002132">
    <property type="protein sequence ID" value="PWA77396.1"/>
    <property type="molecule type" value="Genomic_DNA"/>
</dbReference>
<dbReference type="GO" id="GO:0016567">
    <property type="term" value="P:protein ubiquitination"/>
    <property type="evidence" value="ECO:0007669"/>
    <property type="project" value="InterPro"/>
</dbReference>
<dbReference type="PANTHER" id="PTHR16047:SF13">
    <property type="entry name" value="E3 UBIQUITIN-PROTEIN LIGASE RFWD3"/>
    <property type="match status" value="1"/>
</dbReference>
<dbReference type="SUPFAM" id="SSF57850">
    <property type="entry name" value="RING/U-box"/>
    <property type="match status" value="1"/>
</dbReference>
<keyword evidence="1" id="KW-0862">Zinc</keyword>
<dbReference type="InterPro" id="IPR013083">
    <property type="entry name" value="Znf_RING/FYVE/PHD"/>
</dbReference>
<dbReference type="STRING" id="35608.A0A2U1NV67"/>
<dbReference type="GO" id="GO:0036297">
    <property type="term" value="P:interstrand cross-link repair"/>
    <property type="evidence" value="ECO:0007669"/>
    <property type="project" value="InterPro"/>
</dbReference>
<gene>
    <name evidence="3" type="ORF">CTI12_AA224700</name>
</gene>
<dbReference type="AlphaFoldDB" id="A0A2U1NV67"/>
<evidence type="ECO:0000313" key="4">
    <source>
        <dbReference type="Proteomes" id="UP000245207"/>
    </source>
</evidence>
<dbReference type="GO" id="GO:0005634">
    <property type="term" value="C:nucleus"/>
    <property type="evidence" value="ECO:0007669"/>
    <property type="project" value="InterPro"/>
</dbReference>
<dbReference type="InterPro" id="IPR001841">
    <property type="entry name" value="Znf_RING"/>
</dbReference>
<keyword evidence="4" id="KW-1185">Reference proteome</keyword>
<evidence type="ECO:0000313" key="3">
    <source>
        <dbReference type="EMBL" id="PWA77396.1"/>
    </source>
</evidence>
<feature type="domain" description="RING-type" evidence="2">
    <location>
        <begin position="86"/>
        <end position="131"/>
    </location>
</feature>
<dbReference type="CDD" id="cd16450">
    <property type="entry name" value="mRING-C3HGC3_RFWD3"/>
    <property type="match status" value="1"/>
</dbReference>
<protein>
    <submittedName>
        <fullName evidence="3">Zinc finger, RING/FYVE/PHD-type</fullName>
    </submittedName>
</protein>
<keyword evidence="1" id="KW-0479">Metal-binding</keyword>
<organism evidence="3 4">
    <name type="scientific">Artemisia annua</name>
    <name type="common">Sweet wormwood</name>
    <dbReference type="NCBI Taxonomy" id="35608"/>
    <lineage>
        <taxon>Eukaryota</taxon>
        <taxon>Viridiplantae</taxon>
        <taxon>Streptophyta</taxon>
        <taxon>Embryophyta</taxon>
        <taxon>Tracheophyta</taxon>
        <taxon>Spermatophyta</taxon>
        <taxon>Magnoliopsida</taxon>
        <taxon>eudicotyledons</taxon>
        <taxon>Gunneridae</taxon>
        <taxon>Pentapetalae</taxon>
        <taxon>asterids</taxon>
        <taxon>campanulids</taxon>
        <taxon>Asterales</taxon>
        <taxon>Asteraceae</taxon>
        <taxon>Asteroideae</taxon>
        <taxon>Anthemideae</taxon>
        <taxon>Artemisiinae</taxon>
        <taxon>Artemisia</taxon>
    </lineage>
</organism>
<reference evidence="3 4" key="1">
    <citation type="journal article" date="2018" name="Mol. Plant">
        <title>The genome of Artemisia annua provides insight into the evolution of Asteraceae family and artemisinin biosynthesis.</title>
        <authorList>
            <person name="Shen Q."/>
            <person name="Zhang L."/>
            <person name="Liao Z."/>
            <person name="Wang S."/>
            <person name="Yan T."/>
            <person name="Shi P."/>
            <person name="Liu M."/>
            <person name="Fu X."/>
            <person name="Pan Q."/>
            <person name="Wang Y."/>
            <person name="Lv Z."/>
            <person name="Lu X."/>
            <person name="Zhang F."/>
            <person name="Jiang W."/>
            <person name="Ma Y."/>
            <person name="Chen M."/>
            <person name="Hao X."/>
            <person name="Li L."/>
            <person name="Tang Y."/>
            <person name="Lv G."/>
            <person name="Zhou Y."/>
            <person name="Sun X."/>
            <person name="Brodelius P.E."/>
            <person name="Rose J.K.C."/>
            <person name="Tang K."/>
        </authorList>
    </citation>
    <scope>NUCLEOTIDE SEQUENCE [LARGE SCALE GENOMIC DNA]</scope>
    <source>
        <strain evidence="4">cv. Huhao1</strain>
        <tissue evidence="3">Leaf</tissue>
    </source>
</reference>
<dbReference type="Gene3D" id="3.30.40.10">
    <property type="entry name" value="Zinc/RING finger domain, C3HC4 (zinc finger)"/>
    <property type="match status" value="1"/>
</dbReference>